<dbReference type="Gene3D" id="3.30.700.10">
    <property type="entry name" value="Glycoprotein, Type 4 Pilin"/>
    <property type="match status" value="1"/>
</dbReference>
<dbReference type="EMBL" id="LECT01000016">
    <property type="protein sequence ID" value="KLU06073.1"/>
    <property type="molecule type" value="Genomic_DNA"/>
</dbReference>
<keyword evidence="1" id="KW-1133">Transmembrane helix</keyword>
<dbReference type="NCBIfam" id="TIGR02532">
    <property type="entry name" value="IV_pilin_GFxxxE"/>
    <property type="match status" value="1"/>
</dbReference>
<reference evidence="3" key="1">
    <citation type="submission" date="2015-05" db="EMBL/GenBank/DDBJ databases">
        <title>Permanent draft genome of Rhodopirellula islandicus K833.</title>
        <authorList>
            <person name="Kizina J."/>
            <person name="Richter M."/>
            <person name="Glockner F.O."/>
            <person name="Harder J."/>
        </authorList>
    </citation>
    <scope>NUCLEOTIDE SEQUENCE [LARGE SCALE GENOMIC DNA]</scope>
    <source>
        <strain evidence="3">K833</strain>
    </source>
</reference>
<keyword evidence="4" id="KW-1185">Reference proteome</keyword>
<sequence length="379" mass="41211">MLPITPKRLHRLRDAFTLIELLVVIAIIGILVGVLLPAVQAAREAARRMQCSNNMKQIGLAVHNYHGAFRSIPTTSTGPDTSGSSCGSGFYSWLAMILPYVEQQNLHDSIDFDVALSDHCNYSFSSDYLDYSIAPSHPNAEAARTLVGTYLCPSDPAGALQLHEDGEQLAPGNYAANVGWPMRSHWPGHDQPLERQNGVFGLHNPSQPGSWQVRDIKFRDITDGLSNTAAVAERKISAATIVDTWWGGRTVSPETDENMQSFCGSSISARSLEKWVPYCGSVTHGDPSYIEKHGHSWISGWTFAANTYMHVMPIGERNCHVYGGEGLGNNLVTPGSYHTGGVHVLMADGSVGFRSESIDLQLWWAMGSANGGEANGQLE</sequence>
<dbReference type="Pfam" id="PF07596">
    <property type="entry name" value="SBP_bac_10"/>
    <property type="match status" value="1"/>
</dbReference>
<evidence type="ECO:0000256" key="1">
    <source>
        <dbReference type="SAM" id="Phobius"/>
    </source>
</evidence>
<dbReference type="PANTHER" id="PTHR30093:SF2">
    <property type="entry name" value="TYPE II SECRETION SYSTEM PROTEIN H"/>
    <property type="match status" value="1"/>
</dbReference>
<dbReference type="InterPro" id="IPR045584">
    <property type="entry name" value="Pilin-like"/>
</dbReference>
<dbReference type="InterPro" id="IPR011453">
    <property type="entry name" value="DUF1559"/>
</dbReference>
<dbReference type="PATRIC" id="fig|595434.4.peg.1845"/>
<organism evidence="3 4">
    <name type="scientific">Rhodopirellula islandica</name>
    <dbReference type="NCBI Taxonomy" id="595434"/>
    <lineage>
        <taxon>Bacteria</taxon>
        <taxon>Pseudomonadati</taxon>
        <taxon>Planctomycetota</taxon>
        <taxon>Planctomycetia</taxon>
        <taxon>Pirellulales</taxon>
        <taxon>Pirellulaceae</taxon>
        <taxon>Rhodopirellula</taxon>
    </lineage>
</organism>
<dbReference type="Proteomes" id="UP000036367">
    <property type="component" value="Unassembled WGS sequence"/>
</dbReference>
<accession>A0A0J1BHW3</accession>
<dbReference type="Pfam" id="PF07963">
    <property type="entry name" value="N_methyl"/>
    <property type="match status" value="1"/>
</dbReference>
<dbReference type="AlphaFoldDB" id="A0A0J1BHW3"/>
<dbReference type="InterPro" id="IPR012902">
    <property type="entry name" value="N_methyl_site"/>
</dbReference>
<dbReference type="RefSeq" id="WP_047813711.1">
    <property type="nucleotide sequence ID" value="NZ_LECT01000016.1"/>
</dbReference>
<proteinExistence type="predicted"/>
<protein>
    <recommendedName>
        <fullName evidence="2">DUF1559 domain-containing protein</fullName>
    </recommendedName>
</protein>
<feature type="domain" description="DUF1559" evidence="2">
    <location>
        <begin position="40"/>
        <end position="361"/>
    </location>
</feature>
<dbReference type="STRING" id="595434.RISK_001924"/>
<comment type="caution">
    <text evidence="3">The sequence shown here is derived from an EMBL/GenBank/DDBJ whole genome shotgun (WGS) entry which is preliminary data.</text>
</comment>
<evidence type="ECO:0000313" key="4">
    <source>
        <dbReference type="Proteomes" id="UP000036367"/>
    </source>
</evidence>
<feature type="transmembrane region" description="Helical" evidence="1">
    <location>
        <begin position="15"/>
        <end position="39"/>
    </location>
</feature>
<keyword evidence="1" id="KW-0812">Transmembrane</keyword>
<name>A0A0J1BHW3_RHOIS</name>
<keyword evidence="1" id="KW-0472">Membrane</keyword>
<evidence type="ECO:0000259" key="2">
    <source>
        <dbReference type="Pfam" id="PF07596"/>
    </source>
</evidence>
<dbReference type="SUPFAM" id="SSF54523">
    <property type="entry name" value="Pili subunits"/>
    <property type="match status" value="1"/>
</dbReference>
<dbReference type="PANTHER" id="PTHR30093">
    <property type="entry name" value="GENERAL SECRETION PATHWAY PROTEIN G"/>
    <property type="match status" value="1"/>
</dbReference>
<gene>
    <name evidence="3" type="ORF">RISK_001924</name>
</gene>
<evidence type="ECO:0000313" key="3">
    <source>
        <dbReference type="EMBL" id="KLU06073.1"/>
    </source>
</evidence>
<dbReference type="InterPro" id="IPR027558">
    <property type="entry name" value="Pre_pil_HX9DG_C"/>
</dbReference>
<dbReference type="NCBIfam" id="TIGR04294">
    <property type="entry name" value="pre_pil_HX9DG"/>
    <property type="match status" value="1"/>
</dbReference>